<proteinExistence type="predicted"/>
<dbReference type="InterPro" id="IPR026444">
    <property type="entry name" value="Secre_tail"/>
</dbReference>
<feature type="domain" description="Secretion system C-terminal sorting" evidence="1">
    <location>
        <begin position="676"/>
        <end position="746"/>
    </location>
</feature>
<gene>
    <name evidence="2" type="ORF">ACFPIB_11615</name>
</gene>
<evidence type="ECO:0000259" key="1">
    <source>
        <dbReference type="Pfam" id="PF18962"/>
    </source>
</evidence>
<keyword evidence="3" id="KW-1185">Reference proteome</keyword>
<dbReference type="Proteomes" id="UP001596161">
    <property type="component" value="Unassembled WGS sequence"/>
</dbReference>
<dbReference type="Gene3D" id="2.60.40.10">
    <property type="entry name" value="Immunoglobulins"/>
    <property type="match status" value="1"/>
</dbReference>
<sequence>MNRKSLLLTSGKTFLAALLCFGGLGTAKAQVLLSGSYSEDFNTLLKSGSGSFTDNSTLTGWYVKHNTTGAGNTTAISADNGSDQTSGIRSYGLTTSDAERALGGVRAVVSGTTQNTYYGLRLKNNTGGNINSFTIKYSAEEWRRVNGNKNLTFQFAYSTSQASFTDLTHNSFGALAAGDLTWGSNPQGSGGASDGNTVKNTHTFVLNLGSPLAPNQEIMLRWTDISSNQANCILALDDINVTPSVSTIAPVYYSKASATDLTATGSWGTSSDGNGTRPSDFNSGMFVVANKTAATITTNWALSASAKVLIAEGTFTLPANAAINNATVDVADNATLKIEGSVPVLGSMGNNSTVIFNGAGVQDVPGKTYGNLTISGSGTKLLNGKTTVNGTLNFLNSDLQADATDTLFLGTNATVNETTGFYFKGKLLKPVTINGTGQRTFGGMGLSFDNTGGGNWGLVKVTRTTDAAIINPKDNTKESIMRSWHIVPEIQAGTDVSMTFKWLATEDNGQNFPTTGQAQVQAWKSTDKGLTWKPVGSVISFDASGAERTVGLTTNSFSIWTFSGPGNPLPVSWLSFKGKATSNGNELNWATASEKNAAAFVVERSADGKNFETIGSVKAAGNSNQILAYNFTDKQPLATATAYYRLKQTDNDGAFEYSSIIAIAKNDRFAKLVNAYPNPFGQTLNLQLAPNHTTKKVVLLSLEGKEVYSRNLTSASETQLNDLPNLKAGVYFLQLIGDTETTTLKVMRQ</sequence>
<dbReference type="RefSeq" id="WP_378017628.1">
    <property type="nucleotide sequence ID" value="NZ_JBHSKT010000006.1"/>
</dbReference>
<reference evidence="3" key="1">
    <citation type="journal article" date="2019" name="Int. J. Syst. Evol. Microbiol.">
        <title>The Global Catalogue of Microorganisms (GCM) 10K type strain sequencing project: providing services to taxonomists for standard genome sequencing and annotation.</title>
        <authorList>
            <consortium name="The Broad Institute Genomics Platform"/>
            <consortium name="The Broad Institute Genome Sequencing Center for Infectious Disease"/>
            <person name="Wu L."/>
            <person name="Ma J."/>
        </authorList>
    </citation>
    <scope>NUCLEOTIDE SEQUENCE [LARGE SCALE GENOMIC DNA]</scope>
    <source>
        <strain evidence="3">KACC 12602</strain>
    </source>
</reference>
<accession>A0ABW0EDE4</accession>
<dbReference type="NCBIfam" id="TIGR04183">
    <property type="entry name" value="Por_Secre_tail"/>
    <property type="match status" value="1"/>
</dbReference>
<name>A0ABW0EDE4_9BACT</name>
<comment type="caution">
    <text evidence="2">The sequence shown here is derived from an EMBL/GenBank/DDBJ whole genome shotgun (WGS) entry which is preliminary data.</text>
</comment>
<organism evidence="2 3">
    <name type="scientific">Adhaeribacter terreus</name>
    <dbReference type="NCBI Taxonomy" id="529703"/>
    <lineage>
        <taxon>Bacteria</taxon>
        <taxon>Pseudomonadati</taxon>
        <taxon>Bacteroidota</taxon>
        <taxon>Cytophagia</taxon>
        <taxon>Cytophagales</taxon>
        <taxon>Hymenobacteraceae</taxon>
        <taxon>Adhaeribacter</taxon>
    </lineage>
</organism>
<protein>
    <submittedName>
        <fullName evidence="2">T9SS type A sorting domain-containing protein</fullName>
    </submittedName>
</protein>
<dbReference type="EMBL" id="JBHSKT010000006">
    <property type="protein sequence ID" value="MFC5271261.1"/>
    <property type="molecule type" value="Genomic_DNA"/>
</dbReference>
<dbReference type="Pfam" id="PF18962">
    <property type="entry name" value="Por_Secre_tail"/>
    <property type="match status" value="1"/>
</dbReference>
<evidence type="ECO:0000313" key="2">
    <source>
        <dbReference type="EMBL" id="MFC5271261.1"/>
    </source>
</evidence>
<evidence type="ECO:0000313" key="3">
    <source>
        <dbReference type="Proteomes" id="UP001596161"/>
    </source>
</evidence>
<dbReference type="InterPro" id="IPR013783">
    <property type="entry name" value="Ig-like_fold"/>
</dbReference>